<organism evidence="12 13">
    <name type="scientific">Thalassiosira oceanica</name>
    <name type="common">Marine diatom</name>
    <dbReference type="NCBI Taxonomy" id="159749"/>
    <lineage>
        <taxon>Eukaryota</taxon>
        <taxon>Sar</taxon>
        <taxon>Stramenopiles</taxon>
        <taxon>Ochrophyta</taxon>
        <taxon>Bacillariophyta</taxon>
        <taxon>Coscinodiscophyceae</taxon>
        <taxon>Thalassiosirophycidae</taxon>
        <taxon>Thalassiosirales</taxon>
        <taxon>Thalassiosiraceae</taxon>
        <taxon>Thalassiosira</taxon>
    </lineage>
</organism>
<feature type="region of interest" description="Disordered" evidence="8">
    <location>
        <begin position="701"/>
        <end position="724"/>
    </location>
</feature>
<dbReference type="InterPro" id="IPR006171">
    <property type="entry name" value="TOPRIM_dom"/>
</dbReference>
<comment type="similarity">
    <text evidence="2 7">Belongs to the type IA topoisomerase family.</text>
</comment>
<dbReference type="SMART" id="SM00490">
    <property type="entry name" value="HELICc"/>
    <property type="match status" value="1"/>
</dbReference>
<dbReference type="eggNOG" id="KOG0335">
    <property type="taxonomic scope" value="Eukaryota"/>
</dbReference>
<evidence type="ECO:0000256" key="7">
    <source>
        <dbReference type="RuleBase" id="RU362092"/>
    </source>
</evidence>
<dbReference type="InterPro" id="IPR023405">
    <property type="entry name" value="Topo_IA_core_domain"/>
</dbReference>
<dbReference type="InterPro" id="IPR013824">
    <property type="entry name" value="Topo_IA_cen_sub1"/>
</dbReference>
<dbReference type="Proteomes" id="UP000266841">
    <property type="component" value="Unassembled WGS sequence"/>
</dbReference>
<evidence type="ECO:0000259" key="11">
    <source>
        <dbReference type="PROSITE" id="PS52039"/>
    </source>
</evidence>
<dbReference type="PRINTS" id="PR00417">
    <property type="entry name" value="PRTPISMRASEI"/>
</dbReference>
<dbReference type="InterPro" id="IPR000380">
    <property type="entry name" value="Topo_IA"/>
</dbReference>
<dbReference type="Pfam" id="PF01131">
    <property type="entry name" value="Topoisom_bac"/>
    <property type="match status" value="1"/>
</dbReference>
<dbReference type="InterPro" id="IPR003601">
    <property type="entry name" value="Topo_IA_2"/>
</dbReference>
<accession>K0T512</accession>
<dbReference type="GO" id="GO:0006281">
    <property type="term" value="P:DNA repair"/>
    <property type="evidence" value="ECO:0007669"/>
    <property type="project" value="TreeGrafter"/>
</dbReference>
<feature type="domain" description="Topo IA-type catalytic" evidence="11">
    <location>
        <begin position="474"/>
        <end position="960"/>
    </location>
</feature>
<dbReference type="EMBL" id="AGNL01011319">
    <property type="protein sequence ID" value="EJK68461.1"/>
    <property type="molecule type" value="Genomic_DNA"/>
</dbReference>
<evidence type="ECO:0000313" key="12">
    <source>
        <dbReference type="EMBL" id="EJK68461.1"/>
    </source>
</evidence>
<dbReference type="PROSITE" id="PS00396">
    <property type="entry name" value="TOPO_IA_1"/>
    <property type="match status" value="1"/>
</dbReference>
<dbReference type="InterPro" id="IPR034144">
    <property type="entry name" value="TOPRIM_TopoIII"/>
</dbReference>
<evidence type="ECO:0000256" key="2">
    <source>
        <dbReference type="ARBA" id="ARBA00009446"/>
    </source>
</evidence>
<dbReference type="Pfam" id="PF00271">
    <property type="entry name" value="Helicase_C"/>
    <property type="match status" value="1"/>
</dbReference>
<dbReference type="GO" id="GO:0006265">
    <property type="term" value="P:DNA topological change"/>
    <property type="evidence" value="ECO:0007669"/>
    <property type="project" value="InterPro"/>
</dbReference>
<keyword evidence="6 7" id="KW-0413">Isomerase</keyword>
<dbReference type="Gene3D" id="3.40.50.300">
    <property type="entry name" value="P-loop containing nucleotide triphosphate hydrolases"/>
    <property type="match status" value="1"/>
</dbReference>
<dbReference type="AlphaFoldDB" id="K0T512"/>
<feature type="region of interest" description="Disordered" evidence="8">
    <location>
        <begin position="999"/>
        <end position="1051"/>
    </location>
</feature>
<dbReference type="SMART" id="SM00436">
    <property type="entry name" value="TOP1Bc"/>
    <property type="match status" value="1"/>
</dbReference>
<dbReference type="OrthoDB" id="430051at2759"/>
<evidence type="ECO:0000256" key="5">
    <source>
        <dbReference type="ARBA" id="ARBA00023125"/>
    </source>
</evidence>
<sequence>GAEEYGRALLSKFKNKQVRVIHGDKPQSERNSAIRDFKDGKVHLLVGTDVAARGIDVSSIGLVVQADSPRDVDTYTHRAGRTGRAGKSGDCITLLEPKSGVSIASGLVDLLVEANQLDSIPAWLQGMSYIAKARTIEEEMAIDAGSTNLSIDATVPSSIDDSFSEQDFRRTAVEGSYGMNKDVAYRGFDNDAYSDIEIHDSENSKPDSQSENMPADAEEPAKFDVPFQRNKPSDRLMQLVGDQLDTPDKVILNTLSKKSQLLKFEYIGLFPFDDVSPLLMSQTSDTSDDRVRVLMVAEKPSIAKSIADALSGNRGPRQRKGISRALPVYEFNTHNFLPANNVTGEKTPCLVRVTSVVGHIYSLGFDQQGQDKKSDPREYFTMPVTKQEEGTSSKLRVVDHLKALAGDSNHLCLWLDCDAEGENIAFEVLAVTRRAILTNNPSSDDGVRRIHRAKFSAITPKAIQDAFVTMEEPDAALSRSVDARQELDLRIGVAMTRLLTWRCIHLARRANPATRMISYGPCQTPALSFCIDRMREIEGFTPQVYWKLSCSAKMVDGSTQSLKWLGLVDEADTVLDTRNKNSQGEDSATFNEKAAREVINLAKHSNLVVTKVTRSDESISPPLGLNTVALLEVGSKAMGMSPKGLMKVAETLYSSGFISYPRTETTRYDPIGFDAKSLLRQHSSHPDWGKSASYLVRTRKSNRPPSRGFDAGDHPPITPLKSATRNQIGGGAAWRVYEFVTRNFIGSLHNDLKFTRTKISLAFEGSRAPDFEFELVSVDSLGFADACRWVLKDIQAGNKDAGRDIQVGDVLPIASISIDQKNTRPPKFLQEHELIRQMDDKRIGTDASMALHVSNIVDRGYVMLTDETGTPLRPPRPPGKRKQNQPRQIGRFMVPTPLGSSLLELFGHQEEAREVESPALLSHPSIRRQMEEEVKLIAEGKMSKVHLVKRSLKWFEDRYIELESNLTRDRVGEFGQGLCSTNEHLRRLRQLDAFEPLVTKGQVDSSQRQRGKSGKSSASRAYNKSRSNYKGGGKKKTKKQRSKLATASYGR</sequence>
<keyword evidence="5 7" id="KW-0238">DNA-binding</keyword>
<evidence type="ECO:0000313" key="13">
    <source>
        <dbReference type="Proteomes" id="UP000266841"/>
    </source>
</evidence>
<dbReference type="GO" id="GO:0005634">
    <property type="term" value="C:nucleus"/>
    <property type="evidence" value="ECO:0007669"/>
    <property type="project" value="TreeGrafter"/>
</dbReference>
<dbReference type="Pfam" id="PF01751">
    <property type="entry name" value="Toprim"/>
    <property type="match status" value="1"/>
</dbReference>
<dbReference type="InterPro" id="IPR027417">
    <property type="entry name" value="P-loop_NTPase"/>
</dbReference>
<dbReference type="Gene3D" id="3.40.50.140">
    <property type="match status" value="1"/>
</dbReference>
<evidence type="ECO:0000259" key="10">
    <source>
        <dbReference type="PROSITE" id="PS51194"/>
    </source>
</evidence>
<dbReference type="InterPro" id="IPR003602">
    <property type="entry name" value="Topo_IA_DNA-bd_dom"/>
</dbReference>
<evidence type="ECO:0000256" key="4">
    <source>
        <dbReference type="ARBA" id="ARBA00023029"/>
    </source>
</evidence>
<feature type="region of interest" description="Disordered" evidence="8">
    <location>
        <begin position="198"/>
        <end position="227"/>
    </location>
</feature>
<keyword evidence="13" id="KW-1185">Reference proteome</keyword>
<dbReference type="CDD" id="cd00186">
    <property type="entry name" value="TOP1Ac"/>
    <property type="match status" value="1"/>
</dbReference>
<dbReference type="PANTHER" id="PTHR11390:SF20">
    <property type="entry name" value="DNA TOPOISOMERASE 3-BETA-1"/>
    <property type="match status" value="1"/>
</dbReference>
<dbReference type="InterPro" id="IPR013825">
    <property type="entry name" value="Topo_IA_cen_sub2"/>
</dbReference>
<comment type="catalytic activity">
    <reaction evidence="1 7">
        <text>ATP-independent breakage of single-stranded DNA, followed by passage and rejoining.</text>
        <dbReference type="EC" id="5.6.2.1"/>
    </reaction>
</comment>
<dbReference type="CDD" id="cd18787">
    <property type="entry name" value="SF2_C_DEAD"/>
    <property type="match status" value="1"/>
</dbReference>
<dbReference type="Gene3D" id="1.10.290.10">
    <property type="entry name" value="Topoisomerase I, domain 4"/>
    <property type="match status" value="1"/>
</dbReference>
<evidence type="ECO:0000256" key="8">
    <source>
        <dbReference type="SAM" id="MobiDB-lite"/>
    </source>
</evidence>
<dbReference type="Gene3D" id="2.70.20.10">
    <property type="entry name" value="Topoisomerase I, domain 3"/>
    <property type="match status" value="1"/>
</dbReference>
<keyword evidence="4 7" id="KW-0799">Topoisomerase</keyword>
<feature type="compositionally biased region" description="Basic residues" evidence="8">
    <location>
        <begin position="1032"/>
        <end position="1042"/>
    </location>
</feature>
<comment type="caution">
    <text evidence="12">The sequence shown here is derived from an EMBL/GenBank/DDBJ whole genome shotgun (WGS) entry which is preliminary data.</text>
</comment>
<dbReference type="OMA" id="PRIRAQM"/>
<dbReference type="GO" id="GO:0003917">
    <property type="term" value="F:DNA topoisomerase type I (single strand cut, ATP-independent) activity"/>
    <property type="evidence" value="ECO:0007669"/>
    <property type="project" value="UniProtKB-EC"/>
</dbReference>
<dbReference type="PROSITE" id="PS52039">
    <property type="entry name" value="TOPO_IA_2"/>
    <property type="match status" value="1"/>
</dbReference>
<reference evidence="12 13" key="1">
    <citation type="journal article" date="2012" name="Genome Biol.">
        <title>Genome and low-iron response of an oceanic diatom adapted to chronic iron limitation.</title>
        <authorList>
            <person name="Lommer M."/>
            <person name="Specht M."/>
            <person name="Roy A.S."/>
            <person name="Kraemer L."/>
            <person name="Andreson R."/>
            <person name="Gutowska M.A."/>
            <person name="Wolf J."/>
            <person name="Bergner S.V."/>
            <person name="Schilhabel M.B."/>
            <person name="Klostermeier U.C."/>
            <person name="Beiko R.G."/>
            <person name="Rosenstiel P."/>
            <person name="Hippler M."/>
            <person name="Laroche J."/>
        </authorList>
    </citation>
    <scope>NUCLEOTIDE SEQUENCE [LARGE SCALE GENOMIC DNA]</scope>
    <source>
        <strain evidence="12 13">CCMP1005</strain>
    </source>
</reference>
<dbReference type="SMART" id="SM00437">
    <property type="entry name" value="TOP1Ac"/>
    <property type="match status" value="1"/>
</dbReference>
<feature type="region of interest" description="Disordered" evidence="8">
    <location>
        <begin position="867"/>
        <end position="888"/>
    </location>
</feature>
<dbReference type="GO" id="GO:0003677">
    <property type="term" value="F:DNA binding"/>
    <property type="evidence" value="ECO:0007669"/>
    <property type="project" value="UniProtKB-KW"/>
</dbReference>
<dbReference type="InterPro" id="IPR013826">
    <property type="entry name" value="Topo_IA_cen_sub3"/>
</dbReference>
<proteinExistence type="inferred from homology"/>
<dbReference type="PANTHER" id="PTHR11390">
    <property type="entry name" value="PROKARYOTIC DNA TOPOISOMERASE"/>
    <property type="match status" value="1"/>
</dbReference>
<evidence type="ECO:0000256" key="3">
    <source>
        <dbReference type="ARBA" id="ARBA00012891"/>
    </source>
</evidence>
<dbReference type="InterPro" id="IPR013497">
    <property type="entry name" value="Topo_IA_cen"/>
</dbReference>
<dbReference type="InterPro" id="IPR001650">
    <property type="entry name" value="Helicase_C-like"/>
</dbReference>
<feature type="domain" description="Helicase C-terminal" evidence="10">
    <location>
        <begin position="1"/>
        <end position="128"/>
    </location>
</feature>
<feature type="non-terminal residue" evidence="12">
    <location>
        <position position="1"/>
    </location>
</feature>
<dbReference type="SUPFAM" id="SSF52540">
    <property type="entry name" value="P-loop containing nucleoside triphosphate hydrolases"/>
    <property type="match status" value="1"/>
</dbReference>
<name>K0T512_THAOC</name>
<dbReference type="PROSITE" id="PS51194">
    <property type="entry name" value="HELICASE_CTER"/>
    <property type="match status" value="1"/>
</dbReference>
<gene>
    <name evidence="12" type="ORF">THAOC_10357</name>
</gene>
<dbReference type="EC" id="5.6.2.1" evidence="3 7"/>
<feature type="compositionally biased region" description="Polar residues" evidence="8">
    <location>
        <begin position="1002"/>
        <end position="1028"/>
    </location>
</feature>
<protein>
    <recommendedName>
        <fullName evidence="3 7">DNA topoisomerase</fullName>
        <ecNumber evidence="3 7">5.6.2.1</ecNumber>
    </recommendedName>
</protein>
<comment type="function">
    <text evidence="7">Introduces a single-strand break via transesterification at a target site in duplex DNA. Releases the supercoiling and torsional tension of DNA introduced during the DNA replication and transcription by transiently cleaving and rejoining one strand of the DNA duplex. The scissile phosphodiester is attacked by the catalytic tyrosine of the enzyme, resulting in the formation of a DNA-(5'-phosphotyrosyl)-enzyme intermediate and the expulsion of a 3'-OH DNA strand.</text>
</comment>
<dbReference type="CDD" id="cd03362">
    <property type="entry name" value="TOPRIM_TopoIA_TopoIII"/>
    <property type="match status" value="1"/>
</dbReference>
<dbReference type="InterPro" id="IPR023406">
    <property type="entry name" value="Topo_IA_AS"/>
</dbReference>
<evidence type="ECO:0000256" key="6">
    <source>
        <dbReference type="ARBA" id="ARBA00023235"/>
    </source>
</evidence>
<feature type="domain" description="Toprim" evidence="9">
    <location>
        <begin position="292"/>
        <end position="454"/>
    </location>
</feature>
<dbReference type="GO" id="GO:0006310">
    <property type="term" value="P:DNA recombination"/>
    <property type="evidence" value="ECO:0007669"/>
    <property type="project" value="TreeGrafter"/>
</dbReference>
<evidence type="ECO:0000256" key="1">
    <source>
        <dbReference type="ARBA" id="ARBA00000213"/>
    </source>
</evidence>
<dbReference type="PROSITE" id="PS50880">
    <property type="entry name" value="TOPRIM"/>
    <property type="match status" value="1"/>
</dbReference>
<dbReference type="eggNOG" id="KOG1957">
    <property type="taxonomic scope" value="Eukaryota"/>
</dbReference>
<dbReference type="SUPFAM" id="SSF56712">
    <property type="entry name" value="Prokaryotic type I DNA topoisomerase"/>
    <property type="match status" value="1"/>
</dbReference>
<dbReference type="Gene3D" id="1.10.460.10">
    <property type="entry name" value="Topoisomerase I, domain 2"/>
    <property type="match status" value="1"/>
</dbReference>
<evidence type="ECO:0000259" key="9">
    <source>
        <dbReference type="PROSITE" id="PS50880"/>
    </source>
</evidence>
<dbReference type="SMART" id="SM00493">
    <property type="entry name" value="TOPRIM"/>
    <property type="match status" value="1"/>
</dbReference>